<protein>
    <recommendedName>
        <fullName evidence="10">ABC transmembrane type-1 domain-containing protein</fullName>
    </recommendedName>
</protein>
<evidence type="ECO:0000256" key="7">
    <source>
        <dbReference type="ARBA" id="ARBA00022989"/>
    </source>
</evidence>
<dbReference type="InterPro" id="IPR017871">
    <property type="entry name" value="ABC_transporter-like_CS"/>
</dbReference>
<dbReference type="PANTHER" id="PTHR24223:SF456">
    <property type="entry name" value="MULTIDRUG RESISTANCE-ASSOCIATED PROTEIN LETHAL(2)03659"/>
    <property type="match status" value="1"/>
</dbReference>
<organism evidence="11">
    <name type="scientific">Medioppia subpectinata</name>
    <dbReference type="NCBI Taxonomy" id="1979941"/>
    <lineage>
        <taxon>Eukaryota</taxon>
        <taxon>Metazoa</taxon>
        <taxon>Ecdysozoa</taxon>
        <taxon>Arthropoda</taxon>
        <taxon>Chelicerata</taxon>
        <taxon>Arachnida</taxon>
        <taxon>Acari</taxon>
        <taxon>Acariformes</taxon>
        <taxon>Sarcoptiformes</taxon>
        <taxon>Oribatida</taxon>
        <taxon>Brachypylina</taxon>
        <taxon>Oppioidea</taxon>
        <taxon>Oppiidae</taxon>
        <taxon>Medioppia</taxon>
    </lineage>
</organism>
<dbReference type="FunFam" id="3.40.50.300:FF:000163">
    <property type="entry name" value="Multidrug resistance-associated protein member 4"/>
    <property type="match status" value="1"/>
</dbReference>
<comment type="similarity">
    <text evidence="2">Belongs to the ABC transporter superfamily. ABCC family. Conjugate transporter (TC 3.A.1.208) subfamily.</text>
</comment>
<dbReference type="GO" id="GO:0005524">
    <property type="term" value="F:ATP binding"/>
    <property type="evidence" value="ECO:0007669"/>
    <property type="project" value="UniProtKB-KW"/>
</dbReference>
<feature type="transmembrane region" description="Helical" evidence="9">
    <location>
        <begin position="166"/>
        <end position="191"/>
    </location>
</feature>
<dbReference type="FunFam" id="1.20.1560.10:FF:000014">
    <property type="entry name" value="Multidrug resistance-associated protein member 4"/>
    <property type="match status" value="1"/>
</dbReference>
<evidence type="ECO:0000256" key="8">
    <source>
        <dbReference type="ARBA" id="ARBA00023136"/>
    </source>
</evidence>
<keyword evidence="12" id="KW-1185">Reference proteome</keyword>
<evidence type="ECO:0000313" key="11">
    <source>
        <dbReference type="EMBL" id="CAD7635810.1"/>
    </source>
</evidence>
<feature type="transmembrane region" description="Helical" evidence="9">
    <location>
        <begin position="318"/>
        <end position="336"/>
    </location>
</feature>
<evidence type="ECO:0000259" key="10">
    <source>
        <dbReference type="PROSITE" id="PS50929"/>
    </source>
</evidence>
<keyword evidence="5" id="KW-0547">Nucleotide-binding</keyword>
<dbReference type="EMBL" id="OC872304">
    <property type="protein sequence ID" value="CAD7635810.1"/>
    <property type="molecule type" value="Genomic_DNA"/>
</dbReference>
<keyword evidence="8 9" id="KW-0472">Membrane</keyword>
<feature type="transmembrane region" description="Helical" evidence="9">
    <location>
        <begin position="408"/>
        <end position="427"/>
    </location>
</feature>
<reference evidence="11" key="1">
    <citation type="submission" date="2020-11" db="EMBL/GenBank/DDBJ databases">
        <authorList>
            <person name="Tran Van P."/>
        </authorList>
    </citation>
    <scope>NUCLEOTIDE SEQUENCE</scope>
</reference>
<dbReference type="Pfam" id="PF00005">
    <property type="entry name" value="ABC_tran"/>
    <property type="match status" value="1"/>
</dbReference>
<dbReference type="GO" id="GO:0016020">
    <property type="term" value="C:membrane"/>
    <property type="evidence" value="ECO:0007669"/>
    <property type="project" value="UniProtKB-SubCell"/>
</dbReference>
<evidence type="ECO:0000256" key="4">
    <source>
        <dbReference type="ARBA" id="ARBA00022692"/>
    </source>
</evidence>
<keyword evidence="3" id="KW-0813">Transport</keyword>
<dbReference type="GO" id="GO:0016887">
    <property type="term" value="F:ATP hydrolysis activity"/>
    <property type="evidence" value="ECO:0007669"/>
    <property type="project" value="InterPro"/>
</dbReference>
<evidence type="ECO:0000256" key="1">
    <source>
        <dbReference type="ARBA" id="ARBA00004141"/>
    </source>
</evidence>
<dbReference type="InterPro" id="IPR003439">
    <property type="entry name" value="ABC_transporter-like_ATP-bd"/>
</dbReference>
<dbReference type="OrthoDB" id="6510208at2759"/>
<feature type="non-terminal residue" evidence="11">
    <location>
        <position position="676"/>
    </location>
</feature>
<dbReference type="SUPFAM" id="SSF90123">
    <property type="entry name" value="ABC transporter transmembrane region"/>
    <property type="match status" value="1"/>
</dbReference>
<feature type="transmembrane region" description="Helical" evidence="9">
    <location>
        <begin position="293"/>
        <end position="312"/>
    </location>
</feature>
<sequence>IVDYLGPKIRILVTHQIQFIRKATKILVLDDGKCLALGTFDELLAKGLDFMALIDGTDNDNNNGGDNEREGVVGVVGGGEGVMGMFEGQMSAGNAPDVVSPRFGSISRASLNVPTGNTSSVRRGSTLARRRASSIRPRKSMVELEAPHIEEELQTQGSIGGRVYWLYVKAGCGLFMGTVTLVFTFLSQALFHASDIWLLVWASLSETGQFTTEKNQLYVIIYAVLIAALLLATIVRVLTWYRICLKAAKTLHNRVFTTLFRAPMAVFDSNPIGRIMNRFSKDVSAIDEVLPNVLYEVNLGVSLIVFTIIVAALVNYYLVIPGVIVLILSVFVRNIYIKTARDIKRMEGLTRSPVLSHVSATLRGLASIRAYGAQQAFRNQFYKYQDDHSATWFIYLAAARTLGITIDWLCVIYFIVVAVVIIALNYGGVTTSAFADIQAVLMLINYTQYGVRQSAEMESHMTSVERIIEYTKLPQEADLLSTQHNTPDPQWPQTGGIVLDHMSLIYDSAPDKPVLKDITCEIRGGEKIGIVGRTGAGKSSVISALFRMVEPTGRIVIDGVDTKRIGLHDLRRALAIIPQEPVVFSGTIRSNLDPFSEHSDTDIWSALESVQLQDVVSAITGGLDASLSGGGIEFSAGQRQLVCLARAILRHNRVLVLDEATANVDHQTDALIQRII</sequence>
<dbReference type="InterPro" id="IPR036640">
    <property type="entry name" value="ABC1_TM_sf"/>
</dbReference>
<dbReference type="Pfam" id="PF00664">
    <property type="entry name" value="ABC_membrane"/>
    <property type="match status" value="1"/>
</dbReference>
<dbReference type="EMBL" id="CAJPIZ010017729">
    <property type="protein sequence ID" value="CAG2116240.1"/>
    <property type="molecule type" value="Genomic_DNA"/>
</dbReference>
<evidence type="ECO:0000256" key="6">
    <source>
        <dbReference type="ARBA" id="ARBA00022840"/>
    </source>
</evidence>
<feature type="transmembrane region" description="Helical" evidence="9">
    <location>
        <begin position="217"/>
        <end position="239"/>
    </location>
</feature>
<evidence type="ECO:0000256" key="2">
    <source>
        <dbReference type="ARBA" id="ARBA00009726"/>
    </source>
</evidence>
<dbReference type="SUPFAM" id="SSF52540">
    <property type="entry name" value="P-loop containing nucleoside triphosphate hydrolases"/>
    <property type="match status" value="2"/>
</dbReference>
<dbReference type="Gene3D" id="3.40.50.300">
    <property type="entry name" value="P-loop containing nucleotide triphosphate hydrolases"/>
    <property type="match status" value="2"/>
</dbReference>
<dbReference type="PROSITE" id="PS00211">
    <property type="entry name" value="ABC_TRANSPORTER_1"/>
    <property type="match status" value="1"/>
</dbReference>
<evidence type="ECO:0000256" key="9">
    <source>
        <dbReference type="SAM" id="Phobius"/>
    </source>
</evidence>
<dbReference type="CDD" id="cd03244">
    <property type="entry name" value="ABCC_MRP_domain2"/>
    <property type="match status" value="1"/>
</dbReference>
<evidence type="ECO:0000256" key="3">
    <source>
        <dbReference type="ARBA" id="ARBA00022448"/>
    </source>
</evidence>
<dbReference type="InterPro" id="IPR027417">
    <property type="entry name" value="P-loop_NTPase"/>
</dbReference>
<comment type="subcellular location">
    <subcellularLocation>
        <location evidence="1">Membrane</location>
        <topology evidence="1">Multi-pass membrane protein</topology>
    </subcellularLocation>
</comment>
<dbReference type="PANTHER" id="PTHR24223">
    <property type="entry name" value="ATP-BINDING CASSETTE SUB-FAMILY C"/>
    <property type="match status" value="1"/>
</dbReference>
<feature type="domain" description="ABC transmembrane type-1" evidence="10">
    <location>
        <begin position="173"/>
        <end position="466"/>
    </location>
</feature>
<dbReference type="InterPro" id="IPR050173">
    <property type="entry name" value="ABC_transporter_C-like"/>
</dbReference>
<gene>
    <name evidence="11" type="ORF">OSB1V03_LOCUS16201</name>
</gene>
<feature type="non-terminal residue" evidence="11">
    <location>
        <position position="1"/>
    </location>
</feature>
<dbReference type="InterPro" id="IPR011527">
    <property type="entry name" value="ABC1_TM_dom"/>
</dbReference>
<dbReference type="Proteomes" id="UP000759131">
    <property type="component" value="Unassembled WGS sequence"/>
</dbReference>
<dbReference type="Gene3D" id="1.20.1560.10">
    <property type="entry name" value="ABC transporter type 1, transmembrane domain"/>
    <property type="match status" value="1"/>
</dbReference>
<name>A0A7R9Q7V5_9ACAR</name>
<keyword evidence="7 9" id="KW-1133">Transmembrane helix</keyword>
<dbReference type="PROSITE" id="PS50929">
    <property type="entry name" value="ABC_TM1F"/>
    <property type="match status" value="1"/>
</dbReference>
<evidence type="ECO:0000313" key="12">
    <source>
        <dbReference type="Proteomes" id="UP000759131"/>
    </source>
</evidence>
<dbReference type="AlphaFoldDB" id="A0A7R9Q7V5"/>
<evidence type="ECO:0000256" key="5">
    <source>
        <dbReference type="ARBA" id="ARBA00022741"/>
    </source>
</evidence>
<keyword evidence="6" id="KW-0067">ATP-binding</keyword>
<proteinExistence type="inferred from homology"/>
<keyword evidence="4 9" id="KW-0812">Transmembrane</keyword>
<accession>A0A7R9Q7V5</accession>
<dbReference type="GO" id="GO:0140359">
    <property type="term" value="F:ABC-type transporter activity"/>
    <property type="evidence" value="ECO:0007669"/>
    <property type="project" value="InterPro"/>
</dbReference>